<organism evidence="2 3">
    <name type="scientific">Clostridium ljungdahlii (strain ATCC 55383 / DSM 13528 / PETC)</name>
    <dbReference type="NCBI Taxonomy" id="748727"/>
    <lineage>
        <taxon>Bacteria</taxon>
        <taxon>Bacillati</taxon>
        <taxon>Bacillota</taxon>
        <taxon>Clostridia</taxon>
        <taxon>Eubacteriales</taxon>
        <taxon>Clostridiaceae</taxon>
        <taxon>Clostridium</taxon>
    </lineage>
</organism>
<accession>D8GNR2</accession>
<dbReference type="Proteomes" id="UP000001656">
    <property type="component" value="Chromosome"/>
</dbReference>
<dbReference type="HOGENOM" id="CLU_3287405_0_0_9"/>
<reference evidence="2 3" key="1">
    <citation type="journal article" date="2010" name="Proc. Natl. Acad. Sci. U.S.A.">
        <title>Clostridium ljungdahlii represents a microbial production platform based on syngas.</title>
        <authorList>
            <person name="Kopke M."/>
            <person name="Held C."/>
            <person name="Hujer S."/>
            <person name="Liesegang H."/>
            <person name="Wiezer A."/>
            <person name="Wollherr A."/>
            <person name="Ehrenreich A."/>
            <person name="Liebl W."/>
            <person name="Gottschalk G."/>
            <person name="Durre P."/>
        </authorList>
    </citation>
    <scope>NUCLEOTIDE SEQUENCE [LARGE SCALE GENOMIC DNA]</scope>
    <source>
        <strain evidence="3">ATCC 55383 / DSM 13528 / PETC</strain>
    </source>
</reference>
<dbReference type="AlphaFoldDB" id="D8GNR2"/>
<keyword evidence="1" id="KW-1133">Transmembrane helix</keyword>
<keyword evidence="1" id="KW-0812">Transmembrane</keyword>
<protein>
    <submittedName>
        <fullName evidence="2">Uncharacterized protein</fullName>
    </submittedName>
</protein>
<keyword evidence="1" id="KW-0472">Membrane</keyword>
<evidence type="ECO:0000256" key="1">
    <source>
        <dbReference type="SAM" id="Phobius"/>
    </source>
</evidence>
<proteinExistence type="predicted"/>
<sequence length="40" mass="4954">MILCRIIYVYILSKSKNMYFNLILNTINYIFYKILYIIDI</sequence>
<evidence type="ECO:0000313" key="2">
    <source>
        <dbReference type="EMBL" id="ADK13758.1"/>
    </source>
</evidence>
<dbReference type="KEGG" id="clj:CLJU_c06880"/>
<feature type="transmembrane region" description="Helical" evidence="1">
    <location>
        <begin position="18"/>
        <end position="38"/>
    </location>
</feature>
<dbReference type="EMBL" id="CP001666">
    <property type="protein sequence ID" value="ADK13758.1"/>
    <property type="molecule type" value="Genomic_DNA"/>
</dbReference>
<gene>
    <name evidence="2" type="ordered locus">CLJU_c06880</name>
</gene>
<dbReference type="STRING" id="748727.CLJU_c06880"/>
<name>D8GNR2_CLOLD</name>
<evidence type="ECO:0000313" key="3">
    <source>
        <dbReference type="Proteomes" id="UP000001656"/>
    </source>
</evidence>